<dbReference type="HAMAP" id="MF_00135">
    <property type="entry name" value="PRAI"/>
    <property type="match status" value="1"/>
</dbReference>
<reference evidence="21" key="1">
    <citation type="submission" date="2015-10" db="EMBL/GenBank/DDBJ databases">
        <authorList>
            <person name="Regsiter A."/>
            <person name="william w."/>
        </authorList>
    </citation>
    <scope>NUCLEOTIDE SEQUENCE</scope>
    <source>
        <strain evidence="21">Montdore</strain>
    </source>
</reference>
<gene>
    <name evidence="21" type="ORF">GSTUAT00003488001</name>
</gene>
<dbReference type="EC" id="4.1.3.27" evidence="16"/>
<name>A0A292Q0L0_9PEZI</name>
<dbReference type="PRINTS" id="PR00096">
    <property type="entry name" value="GATASE"/>
</dbReference>
<comment type="catalytic activity">
    <reaction evidence="1 16">
        <text>N-(5-phospho-beta-D-ribosyl)anthranilate = 1-(2-carboxyphenylamino)-1-deoxy-D-ribulose 5-phosphate</text>
        <dbReference type="Rhea" id="RHEA:21540"/>
        <dbReference type="ChEBI" id="CHEBI:18277"/>
        <dbReference type="ChEBI" id="CHEBI:58613"/>
        <dbReference type="EC" id="5.3.1.24"/>
    </reaction>
</comment>
<dbReference type="EC" id="5.3.1.24" evidence="16"/>
<evidence type="ECO:0000256" key="4">
    <source>
        <dbReference type="ARBA" id="ARBA00004664"/>
    </source>
</evidence>
<dbReference type="UniPathway" id="UPA00035">
    <property type="reaction ID" value="UER00040"/>
</dbReference>
<evidence type="ECO:0000259" key="19">
    <source>
        <dbReference type="Pfam" id="PF00218"/>
    </source>
</evidence>
<dbReference type="GO" id="GO:0004049">
    <property type="term" value="F:anthranilate synthase activity"/>
    <property type="evidence" value="ECO:0007669"/>
    <property type="project" value="UniProtKB-UniRule"/>
</dbReference>
<dbReference type="InterPro" id="IPR006221">
    <property type="entry name" value="TrpG/PapA_dom"/>
</dbReference>
<dbReference type="GO" id="GO:0004640">
    <property type="term" value="F:phosphoribosylanthranilate isomerase activity"/>
    <property type="evidence" value="ECO:0007669"/>
    <property type="project" value="UniProtKB-UniRule"/>
</dbReference>
<dbReference type="GO" id="GO:0004425">
    <property type="term" value="F:indole-3-glycerol-phosphate synthase activity"/>
    <property type="evidence" value="ECO:0007669"/>
    <property type="project" value="UniProtKB-UniRule"/>
</dbReference>
<dbReference type="GO" id="GO:0000162">
    <property type="term" value="P:L-tryptophan biosynthetic process"/>
    <property type="evidence" value="ECO:0007669"/>
    <property type="project" value="UniProtKB-UniRule"/>
</dbReference>
<dbReference type="Pfam" id="PF00697">
    <property type="entry name" value="PRAI"/>
    <property type="match status" value="1"/>
</dbReference>
<dbReference type="Gene3D" id="3.20.20.70">
    <property type="entry name" value="Aldolase class I"/>
    <property type="match status" value="2"/>
</dbReference>
<proteinExistence type="inferred from homology"/>
<dbReference type="InterPro" id="IPR017926">
    <property type="entry name" value="GATASE"/>
</dbReference>
<accession>A0A292Q0L0</accession>
<keyword evidence="7 16" id="KW-0028">Amino-acid biosynthesis</keyword>
<dbReference type="Pfam" id="PF00218">
    <property type="entry name" value="IGPS"/>
    <property type="match status" value="1"/>
</dbReference>
<evidence type="ECO:0000313" key="22">
    <source>
        <dbReference type="Proteomes" id="UP001412239"/>
    </source>
</evidence>
<dbReference type="EMBL" id="LN890992">
    <property type="protein sequence ID" value="CUS12418.1"/>
    <property type="molecule type" value="Genomic_DNA"/>
</dbReference>
<comment type="catalytic activity">
    <reaction evidence="2 16">
        <text>1-(2-carboxyphenylamino)-1-deoxy-D-ribulose 5-phosphate + H(+) = (1S,2R)-1-C-(indol-3-yl)glycerol 3-phosphate + CO2 + H2O</text>
        <dbReference type="Rhea" id="RHEA:23476"/>
        <dbReference type="ChEBI" id="CHEBI:15377"/>
        <dbReference type="ChEBI" id="CHEBI:15378"/>
        <dbReference type="ChEBI" id="CHEBI:16526"/>
        <dbReference type="ChEBI" id="CHEBI:58613"/>
        <dbReference type="ChEBI" id="CHEBI:58866"/>
        <dbReference type="EC" id="4.1.1.48"/>
    </reaction>
</comment>
<dbReference type="InterPro" id="IPR013785">
    <property type="entry name" value="Aldolase_TIM"/>
</dbReference>
<dbReference type="FunFam" id="3.20.20.70:FF:000136">
    <property type="entry name" value="Multifunctional tryptophan biosynthesis protein"/>
    <property type="match status" value="1"/>
</dbReference>
<feature type="domain" description="N-(5'phosphoribosyl) anthranilate isomerase (PRAI)" evidence="20">
    <location>
        <begin position="587"/>
        <end position="754"/>
    </location>
</feature>
<dbReference type="Pfam" id="PF00117">
    <property type="entry name" value="GATase"/>
    <property type="match status" value="1"/>
</dbReference>
<dbReference type="CDD" id="cd00331">
    <property type="entry name" value="IGPS"/>
    <property type="match status" value="1"/>
</dbReference>
<evidence type="ECO:0000256" key="10">
    <source>
        <dbReference type="ARBA" id="ARBA00022962"/>
    </source>
</evidence>
<dbReference type="PIRSF" id="PIRSF001382">
    <property type="entry name" value="TrpG-trpC-trpF"/>
    <property type="match status" value="1"/>
</dbReference>
<dbReference type="PANTHER" id="PTHR43418">
    <property type="entry name" value="MULTIFUNCTIONAL TRYPTOPHAN BIOSYNTHESIS PROTEIN-RELATED"/>
    <property type="match status" value="1"/>
</dbReference>
<comment type="pathway">
    <text evidence="6 16">Amino-acid biosynthesis; L-tryptophan biosynthesis; L-tryptophan from chorismate: step 1/5.</text>
</comment>
<dbReference type="Gene3D" id="3.40.50.880">
    <property type="match status" value="1"/>
</dbReference>
<dbReference type="GO" id="GO:0005829">
    <property type="term" value="C:cytosol"/>
    <property type="evidence" value="ECO:0007669"/>
    <property type="project" value="TreeGrafter"/>
</dbReference>
<protein>
    <recommendedName>
        <fullName evidence="16">Multifunctional tryptophan biosynthesis protein</fullName>
    </recommendedName>
    <domain>
        <recommendedName>
            <fullName evidence="16">Anthranilate synthase component 2</fullName>
            <shortName evidence="16">AS</shortName>
            <ecNumber evidence="16">4.1.3.27</ecNumber>
        </recommendedName>
        <alternativeName>
            <fullName evidence="16">Anthranilate synthase, glutamine amidotransferase component</fullName>
        </alternativeName>
    </domain>
    <domain>
        <recommendedName>
            <fullName evidence="16">Indole-3-glycerol phosphate synthase</fullName>
            <shortName evidence="16">IGPS</shortName>
            <ecNumber evidence="16">4.1.1.48</ecNumber>
        </recommendedName>
    </domain>
    <domain>
        <recommendedName>
            <fullName evidence="16">N-(5'-phosphoribosyl)anthranilate isomerase</fullName>
            <shortName evidence="16">PRAI</shortName>
            <ecNumber evidence="16">5.3.1.24</ecNumber>
        </recommendedName>
    </domain>
</protein>
<dbReference type="InterPro" id="IPR016302">
    <property type="entry name" value="Anthranilate_synth_II"/>
</dbReference>
<comment type="pathway">
    <text evidence="5 16">Amino-acid biosynthesis; L-tryptophan biosynthesis; L-tryptophan from chorismate: step 4/5.</text>
</comment>
<dbReference type="InterPro" id="IPR011060">
    <property type="entry name" value="RibuloseP-bd_barrel"/>
</dbReference>
<evidence type="ECO:0000256" key="1">
    <source>
        <dbReference type="ARBA" id="ARBA00001164"/>
    </source>
</evidence>
<evidence type="ECO:0000256" key="16">
    <source>
        <dbReference type="PIRNR" id="PIRNR001382"/>
    </source>
</evidence>
<feature type="domain" description="Glutamine amidotransferase" evidence="18">
    <location>
        <begin position="20"/>
        <end position="203"/>
    </location>
</feature>
<evidence type="ECO:0000256" key="12">
    <source>
        <dbReference type="ARBA" id="ARBA00023235"/>
    </source>
</evidence>
<keyword evidence="14" id="KW-0511">Multifunctional enzyme</keyword>
<dbReference type="PROSITE" id="PS00614">
    <property type="entry name" value="IGPS"/>
    <property type="match status" value="1"/>
</dbReference>
<dbReference type="SUPFAM" id="SSF51366">
    <property type="entry name" value="Ribulose-phoshate binding barrel"/>
    <property type="match status" value="2"/>
</dbReference>
<dbReference type="InterPro" id="IPR001468">
    <property type="entry name" value="Indole-3-GlycerolPSynthase_CS"/>
</dbReference>
<evidence type="ECO:0000256" key="9">
    <source>
        <dbReference type="ARBA" id="ARBA00022822"/>
    </source>
</evidence>
<dbReference type="CDD" id="cd01743">
    <property type="entry name" value="GATase1_Anthranilate_Synthase"/>
    <property type="match status" value="1"/>
</dbReference>
<dbReference type="InterPro" id="IPR001240">
    <property type="entry name" value="PRAI_dom"/>
</dbReference>
<keyword evidence="11 16" id="KW-0057">Aromatic amino acid biosynthesis</keyword>
<keyword evidence="12 16" id="KW-0413">Isomerase</keyword>
<dbReference type="PROSITE" id="PS51273">
    <property type="entry name" value="GATASE_TYPE_1"/>
    <property type="match status" value="1"/>
</dbReference>
<evidence type="ECO:0000256" key="8">
    <source>
        <dbReference type="ARBA" id="ARBA00022793"/>
    </source>
</evidence>
<evidence type="ECO:0000259" key="18">
    <source>
        <dbReference type="Pfam" id="PF00117"/>
    </source>
</evidence>
<evidence type="ECO:0000313" key="21">
    <source>
        <dbReference type="EMBL" id="CUS12418.1"/>
    </source>
</evidence>
<evidence type="ECO:0000256" key="11">
    <source>
        <dbReference type="ARBA" id="ARBA00023141"/>
    </source>
</evidence>
<dbReference type="SUPFAM" id="SSF52317">
    <property type="entry name" value="Class I glutamine amidotransferase-like"/>
    <property type="match status" value="1"/>
</dbReference>
<evidence type="ECO:0000256" key="14">
    <source>
        <dbReference type="ARBA" id="ARBA00023268"/>
    </source>
</evidence>
<comment type="function">
    <text evidence="3 16">Trifunctional enzyme bearing the Gln amidotransferase (GATase) domain of anthranilate synthase, indole-glycerolphosphate synthase, and phosphoribosylanthranilate isomerase activities.</text>
</comment>
<dbReference type="PRINTS" id="PR00097">
    <property type="entry name" value="ANTSNTHASEII"/>
</dbReference>
<comment type="catalytic activity">
    <reaction evidence="15 16">
        <text>chorismate + L-glutamine = anthranilate + pyruvate + L-glutamate + H(+)</text>
        <dbReference type="Rhea" id="RHEA:21732"/>
        <dbReference type="ChEBI" id="CHEBI:15361"/>
        <dbReference type="ChEBI" id="CHEBI:15378"/>
        <dbReference type="ChEBI" id="CHEBI:16567"/>
        <dbReference type="ChEBI" id="CHEBI:29748"/>
        <dbReference type="ChEBI" id="CHEBI:29985"/>
        <dbReference type="ChEBI" id="CHEBI:58359"/>
        <dbReference type="EC" id="4.1.3.27"/>
    </reaction>
</comment>
<keyword evidence="8 16" id="KW-0210">Decarboxylase</keyword>
<dbReference type="FunFam" id="3.40.50.880:FF:000031">
    <property type="entry name" value="Multifunctional tryptophan biosynthesis protein"/>
    <property type="match status" value="1"/>
</dbReference>
<dbReference type="CDD" id="cd00405">
    <property type="entry name" value="PRAI"/>
    <property type="match status" value="1"/>
</dbReference>
<feature type="region of interest" description="Disordered" evidence="17">
    <location>
        <begin position="566"/>
        <end position="592"/>
    </location>
</feature>
<dbReference type="InterPro" id="IPR029062">
    <property type="entry name" value="Class_I_gatase-like"/>
</dbReference>
<dbReference type="Proteomes" id="UP001412239">
    <property type="component" value="Unassembled WGS sequence"/>
</dbReference>
<dbReference type="EC" id="4.1.1.48" evidence="16"/>
<organism evidence="21 22">
    <name type="scientific">Tuber aestivum</name>
    <name type="common">summer truffle</name>
    <dbReference type="NCBI Taxonomy" id="59557"/>
    <lineage>
        <taxon>Eukaryota</taxon>
        <taxon>Fungi</taxon>
        <taxon>Dikarya</taxon>
        <taxon>Ascomycota</taxon>
        <taxon>Pezizomycotina</taxon>
        <taxon>Pezizomycetes</taxon>
        <taxon>Pezizales</taxon>
        <taxon>Tuberaceae</taxon>
        <taxon>Tuber</taxon>
    </lineage>
</organism>
<feature type="domain" description="Indole-3-glycerol phosphate synthase" evidence="19">
    <location>
        <begin position="238"/>
        <end position="502"/>
    </location>
</feature>
<sequence length="761" mass="82200">MSKNPGPAQPALSTATNVIMIDNYDSFTWNIYQFLTLEGAKVTVYRNDKITLPELVALNPTQIVISPGPGHPITDSGVSIECVKHFAGKIPILGVCMGQQVIFSAFGGAVEYAGEVVHGKTSLIKHDAKGIFRNIPQDISVTRYHSLAGTHATLPADLEITSWTDRDVIMGIRHKEYAIEAVQYHPESILTEEGRMMFRNFLVLTAGTWKGCEVPPNTGSSENRALDPNGVAKSESILDKIYAHRRAAVVAQKLLPSQRPADLEVLHSLSISPPLIDFPTRLRAVSTPCALMAEIKRASPSKGLIDIDASAAVQARTYALAGAATISVLTEPEWFKGSIDDLRAARQAVDGMPNRPAILRKEFIFDEYQILEARLAGADTVLLIVKMLGDEELKRLYDYSKSLGMEPLVEVNSRGEMERALKVGSTVIGVNNRDLHSFKVDLETTSGLVGMIDKEKVVLCALSGISAREDVKRYENEGVGAVLVGEALMRAGENVKAFISELLNDSPSPTGTPYGHGILVKICGTRSVEAAKVAVESGADMIGMILAEGTKRTIDLETAKAISDVVHSTPKGGVPDTPIDPKSTASTPQPRPKISAEGWFEHSVKNLIHHPKRSLLVGVFRNQSFPTVLALQQALALDIIQLHGSEPLEWARLLPVPVIRRFSPGEDGLNKSGYHAIPLLDSGTGGTGERVDLGEVEDVLVAGIPVMLAGGLDCHNVEEVRTGGLLEKGIIGVDVSSGVETDGRQDLMKIRRFVYRAKGRA</sequence>
<evidence type="ECO:0000256" key="5">
    <source>
        <dbReference type="ARBA" id="ARBA00004696"/>
    </source>
</evidence>
<evidence type="ECO:0000259" key="20">
    <source>
        <dbReference type="Pfam" id="PF00697"/>
    </source>
</evidence>
<evidence type="ECO:0000256" key="13">
    <source>
        <dbReference type="ARBA" id="ARBA00023239"/>
    </source>
</evidence>
<keyword evidence="22" id="KW-1185">Reference proteome</keyword>
<dbReference type="InterPro" id="IPR013798">
    <property type="entry name" value="Indole-3-glycerol_P_synth_dom"/>
</dbReference>
<dbReference type="AlphaFoldDB" id="A0A292Q0L0"/>
<dbReference type="NCBIfam" id="TIGR00566">
    <property type="entry name" value="trpG_papA"/>
    <property type="match status" value="1"/>
</dbReference>
<evidence type="ECO:0000256" key="15">
    <source>
        <dbReference type="ARBA" id="ARBA00047683"/>
    </source>
</evidence>
<dbReference type="PANTHER" id="PTHR43418:SF4">
    <property type="entry name" value="MULTIFUNCTIONAL TRYPTOPHAN BIOSYNTHESIS PROTEIN"/>
    <property type="match status" value="1"/>
</dbReference>
<keyword evidence="10" id="KW-0315">Glutamine amidotransferase</keyword>
<dbReference type="InterPro" id="IPR050472">
    <property type="entry name" value="Anth_synth/Amidotransfase"/>
</dbReference>
<evidence type="ECO:0000256" key="2">
    <source>
        <dbReference type="ARBA" id="ARBA00001633"/>
    </source>
</evidence>
<evidence type="ECO:0000256" key="6">
    <source>
        <dbReference type="ARBA" id="ARBA00004873"/>
    </source>
</evidence>
<comment type="pathway">
    <text evidence="4 16">Amino-acid biosynthesis; L-tryptophan biosynthesis; L-tryptophan from chorismate: step 3/5.</text>
</comment>
<keyword evidence="13 16" id="KW-0456">Lyase</keyword>
<keyword evidence="9 16" id="KW-0822">Tryptophan biosynthesis</keyword>
<evidence type="ECO:0000256" key="17">
    <source>
        <dbReference type="SAM" id="MobiDB-lite"/>
    </source>
</evidence>
<evidence type="ECO:0000256" key="3">
    <source>
        <dbReference type="ARBA" id="ARBA00003272"/>
    </source>
</evidence>
<evidence type="ECO:0000256" key="7">
    <source>
        <dbReference type="ARBA" id="ARBA00022605"/>
    </source>
</evidence>